<dbReference type="InterPro" id="IPR001245">
    <property type="entry name" value="Ser-Thr/Tyr_kinase_cat_dom"/>
</dbReference>
<sequence length="626" mass="70234">MKKFNSKLDLVLLLLPIILFLQPISAIDFVFNGFNSSSVSLYGSAIIESRILTLTNQTSFAIGRALYPKKIPTKDPNSSYVYPFSTSFIFAMAPYKNVLPGHGLVFLFVPFTGIQGSSAAQNLGFLNLTNGNSSDNHMLGIEFDVFANEEFNDRSDNHVGIDVNSLTSIAAEDAGYWPDNSRGSSNGNSSDEDRNSFKGQDLNNGKNYQVWIDYEDSMINVTMAPAGMKRPSRPLLNVSLNLSDVFEDEMHVGFTSSTGQLVQRATAGGVLLVVSGAAIIWFLIKRRQRKAREIEEMEDWELEYWPHRISYQEIEAATKGFSEENVIGIGGNGKVYKGVLPGGTEVAVKRISHENDGMREFLAEISSLGRLKHRSLVGLRGWCKRDRGLFMLVYDYMENGSLEKRVFDCDENRLLSCEERIRILKDVPSTTRVVGTIGYMAPEVVRSGRATAQADVFSFGVLILEVMCGRRPTEEGKPTLVESVWQLRMQGKLLNAMDERLKARGDQFDEGEVERMLHLGLLCAYPDSKVRPTMRQVVKIMEGKKELNEIESEDMDACLLQQMKSKDLWSNYSQSSSHGSHPTFDEVRRYHSSLSLSWTNTMVEDFAWQAWKKPQNLAGSRSKSVV</sequence>
<keyword evidence="5 15" id="KW-0812">Transmembrane</keyword>
<evidence type="ECO:0000259" key="17">
    <source>
        <dbReference type="PROSITE" id="PS50011"/>
    </source>
</evidence>
<name>A0ABQ9AFH1_9ROSI</name>
<protein>
    <recommendedName>
        <fullName evidence="17">Protein kinase domain-containing protein</fullName>
    </recommendedName>
</protein>
<evidence type="ECO:0000256" key="13">
    <source>
        <dbReference type="PROSITE-ProRule" id="PRU10141"/>
    </source>
</evidence>
<keyword evidence="11 15" id="KW-0472">Membrane</keyword>
<dbReference type="CDD" id="cd06899">
    <property type="entry name" value="lectin_legume_LecRK_Arcelin_ConA"/>
    <property type="match status" value="1"/>
</dbReference>
<dbReference type="EMBL" id="JAPFFI010000021">
    <property type="protein sequence ID" value="KAJ6333528.1"/>
    <property type="molecule type" value="Genomic_DNA"/>
</dbReference>
<evidence type="ECO:0000256" key="16">
    <source>
        <dbReference type="SAM" id="SignalP"/>
    </source>
</evidence>
<feature type="transmembrane region" description="Helical" evidence="15">
    <location>
        <begin position="265"/>
        <end position="284"/>
    </location>
</feature>
<feature type="signal peptide" evidence="16">
    <location>
        <begin position="1"/>
        <end position="26"/>
    </location>
</feature>
<dbReference type="InterPro" id="IPR017441">
    <property type="entry name" value="Protein_kinase_ATP_BS"/>
</dbReference>
<evidence type="ECO:0000256" key="15">
    <source>
        <dbReference type="SAM" id="Phobius"/>
    </source>
</evidence>
<feature type="domain" description="Protein kinase" evidence="17">
    <location>
        <begin position="321"/>
        <end position="547"/>
    </location>
</feature>
<evidence type="ECO:0000256" key="14">
    <source>
        <dbReference type="SAM" id="MobiDB-lite"/>
    </source>
</evidence>
<dbReference type="CDD" id="cd12087">
    <property type="entry name" value="TM_EGFR-like"/>
    <property type="match status" value="1"/>
</dbReference>
<feature type="region of interest" description="Disordered" evidence="14">
    <location>
        <begin position="176"/>
        <end position="201"/>
    </location>
</feature>
<dbReference type="Gene3D" id="1.10.510.10">
    <property type="entry name" value="Transferase(Phosphotransferase) domain 1"/>
    <property type="match status" value="1"/>
</dbReference>
<evidence type="ECO:0000256" key="5">
    <source>
        <dbReference type="ARBA" id="ARBA00022692"/>
    </source>
</evidence>
<accession>A0ABQ9AFH1</accession>
<evidence type="ECO:0000313" key="18">
    <source>
        <dbReference type="EMBL" id="KAJ6333528.1"/>
    </source>
</evidence>
<evidence type="ECO:0000256" key="4">
    <source>
        <dbReference type="ARBA" id="ARBA00010217"/>
    </source>
</evidence>
<dbReference type="Gene3D" id="3.30.200.20">
    <property type="entry name" value="Phosphorylase Kinase, domain 1"/>
    <property type="match status" value="1"/>
</dbReference>
<reference evidence="18" key="2">
    <citation type="journal article" date="2023" name="Int. J. Mol. Sci.">
        <title>De Novo Assembly and Annotation of 11 Diverse Shrub Willow (Salix) Genomes Reveals Novel Gene Organization in Sex-Linked Regions.</title>
        <authorList>
            <person name="Hyden B."/>
            <person name="Feng K."/>
            <person name="Yates T.B."/>
            <person name="Jawdy S."/>
            <person name="Cereghino C."/>
            <person name="Smart L.B."/>
            <person name="Muchero W."/>
        </authorList>
    </citation>
    <scope>NUCLEOTIDE SEQUENCE</scope>
    <source>
        <tissue evidence="18">Shoot tip</tissue>
    </source>
</reference>
<evidence type="ECO:0000256" key="7">
    <source>
        <dbReference type="ARBA" id="ARBA00022734"/>
    </source>
</evidence>
<feature type="chain" id="PRO_5045789213" description="Protein kinase domain-containing protein" evidence="16">
    <location>
        <begin position="27"/>
        <end position="626"/>
    </location>
</feature>
<dbReference type="InterPro" id="IPR000719">
    <property type="entry name" value="Prot_kinase_dom"/>
</dbReference>
<organism evidence="18 19">
    <name type="scientific">Salix suchowensis</name>
    <dbReference type="NCBI Taxonomy" id="1278906"/>
    <lineage>
        <taxon>Eukaryota</taxon>
        <taxon>Viridiplantae</taxon>
        <taxon>Streptophyta</taxon>
        <taxon>Embryophyta</taxon>
        <taxon>Tracheophyta</taxon>
        <taxon>Spermatophyta</taxon>
        <taxon>Magnoliopsida</taxon>
        <taxon>eudicotyledons</taxon>
        <taxon>Gunneridae</taxon>
        <taxon>Pentapetalae</taxon>
        <taxon>rosids</taxon>
        <taxon>fabids</taxon>
        <taxon>Malpighiales</taxon>
        <taxon>Salicaceae</taxon>
        <taxon>Saliceae</taxon>
        <taxon>Salix</taxon>
    </lineage>
</organism>
<evidence type="ECO:0000256" key="11">
    <source>
        <dbReference type="ARBA" id="ARBA00023136"/>
    </source>
</evidence>
<dbReference type="Proteomes" id="UP001141253">
    <property type="component" value="Chromosome 11"/>
</dbReference>
<dbReference type="InterPro" id="IPR001220">
    <property type="entry name" value="Legume_lectin_dom"/>
</dbReference>
<dbReference type="Pfam" id="PF00069">
    <property type="entry name" value="Pkinase"/>
    <property type="match status" value="1"/>
</dbReference>
<feature type="compositionally biased region" description="Low complexity" evidence="14">
    <location>
        <begin position="179"/>
        <end position="189"/>
    </location>
</feature>
<reference evidence="18" key="1">
    <citation type="submission" date="2022-10" db="EMBL/GenBank/DDBJ databases">
        <authorList>
            <person name="Hyden B.L."/>
            <person name="Feng K."/>
            <person name="Yates T."/>
            <person name="Jawdy S."/>
            <person name="Smart L.B."/>
            <person name="Muchero W."/>
        </authorList>
    </citation>
    <scope>NUCLEOTIDE SEQUENCE</scope>
    <source>
        <tissue evidence="18">Shoot tip</tissue>
    </source>
</reference>
<dbReference type="InterPro" id="IPR011009">
    <property type="entry name" value="Kinase-like_dom_sf"/>
</dbReference>
<keyword evidence="8 13" id="KW-0547">Nucleotide-binding</keyword>
<evidence type="ECO:0000313" key="19">
    <source>
        <dbReference type="Proteomes" id="UP001141253"/>
    </source>
</evidence>
<dbReference type="PROSITE" id="PS50011">
    <property type="entry name" value="PROTEIN_KINASE_DOM"/>
    <property type="match status" value="1"/>
</dbReference>
<keyword evidence="19" id="KW-1185">Reference proteome</keyword>
<comment type="similarity">
    <text evidence="3">In the N-terminal section; belongs to the leguminous lectin family.</text>
</comment>
<evidence type="ECO:0000256" key="2">
    <source>
        <dbReference type="ARBA" id="ARBA00007606"/>
    </source>
</evidence>
<proteinExistence type="inferred from homology"/>
<evidence type="ECO:0000256" key="9">
    <source>
        <dbReference type="ARBA" id="ARBA00022840"/>
    </source>
</evidence>
<comment type="subcellular location">
    <subcellularLocation>
        <location evidence="1">Membrane</location>
        <topology evidence="1">Single-pass type I membrane protein</topology>
    </subcellularLocation>
</comment>
<keyword evidence="7" id="KW-0430">Lectin</keyword>
<keyword evidence="9 13" id="KW-0067">ATP-binding</keyword>
<dbReference type="PANTHER" id="PTHR27007">
    <property type="match status" value="1"/>
</dbReference>
<gene>
    <name evidence="18" type="ORF">OIU77_009406</name>
</gene>
<dbReference type="Pfam" id="PF07714">
    <property type="entry name" value="PK_Tyr_Ser-Thr"/>
    <property type="match status" value="1"/>
</dbReference>
<evidence type="ECO:0000256" key="12">
    <source>
        <dbReference type="ARBA" id="ARBA00023170"/>
    </source>
</evidence>
<dbReference type="InterPro" id="IPR013320">
    <property type="entry name" value="ConA-like_dom_sf"/>
</dbReference>
<comment type="caution">
    <text evidence="18">The sequence shown here is derived from an EMBL/GenBank/DDBJ whole genome shotgun (WGS) entry which is preliminary data.</text>
</comment>
<dbReference type="Gene3D" id="2.60.120.200">
    <property type="match status" value="1"/>
</dbReference>
<evidence type="ECO:0000256" key="10">
    <source>
        <dbReference type="ARBA" id="ARBA00022989"/>
    </source>
</evidence>
<dbReference type="Pfam" id="PF00139">
    <property type="entry name" value="Lectin_legB"/>
    <property type="match status" value="1"/>
</dbReference>
<dbReference type="PROSITE" id="PS00107">
    <property type="entry name" value="PROTEIN_KINASE_ATP"/>
    <property type="match status" value="1"/>
</dbReference>
<dbReference type="SUPFAM" id="SSF49899">
    <property type="entry name" value="Concanavalin A-like lectins/glucanases"/>
    <property type="match status" value="1"/>
</dbReference>
<evidence type="ECO:0000256" key="8">
    <source>
        <dbReference type="ARBA" id="ARBA00022741"/>
    </source>
</evidence>
<evidence type="ECO:0000256" key="1">
    <source>
        <dbReference type="ARBA" id="ARBA00004479"/>
    </source>
</evidence>
<keyword evidence="6 16" id="KW-0732">Signal</keyword>
<dbReference type="SUPFAM" id="SSF56112">
    <property type="entry name" value="Protein kinase-like (PK-like)"/>
    <property type="match status" value="1"/>
</dbReference>
<comment type="similarity">
    <text evidence="4">In the C-terminal section; belongs to the protein kinase superfamily. Ser/Thr protein kinase family.</text>
</comment>
<comment type="similarity">
    <text evidence="2">Belongs to the leguminous lectin family.</text>
</comment>
<dbReference type="InterPro" id="IPR050528">
    <property type="entry name" value="L-type_Lectin-RKs"/>
</dbReference>
<keyword evidence="12" id="KW-0675">Receptor</keyword>
<feature type="binding site" evidence="13">
    <location>
        <position position="349"/>
    </location>
    <ligand>
        <name>ATP</name>
        <dbReference type="ChEBI" id="CHEBI:30616"/>
    </ligand>
</feature>
<evidence type="ECO:0000256" key="3">
    <source>
        <dbReference type="ARBA" id="ARBA00008536"/>
    </source>
</evidence>
<keyword evidence="10 15" id="KW-1133">Transmembrane helix</keyword>
<evidence type="ECO:0000256" key="6">
    <source>
        <dbReference type="ARBA" id="ARBA00022729"/>
    </source>
</evidence>